<feature type="transmembrane region" description="Helical" evidence="5">
    <location>
        <begin position="12"/>
        <end position="35"/>
    </location>
</feature>
<keyword evidence="3 5" id="KW-1133">Transmembrane helix</keyword>
<dbReference type="GO" id="GO:0016020">
    <property type="term" value="C:membrane"/>
    <property type="evidence" value="ECO:0007669"/>
    <property type="project" value="UniProtKB-SubCell"/>
</dbReference>
<dbReference type="Gene3D" id="1.20.1510.10">
    <property type="entry name" value="Cation efflux protein transmembrane domain"/>
    <property type="match status" value="1"/>
</dbReference>
<evidence type="ECO:0000256" key="1">
    <source>
        <dbReference type="ARBA" id="ARBA00004141"/>
    </source>
</evidence>
<dbReference type="GO" id="GO:0008324">
    <property type="term" value="F:monoatomic cation transmembrane transporter activity"/>
    <property type="evidence" value="ECO:0007669"/>
    <property type="project" value="InterPro"/>
</dbReference>
<organism evidence="7 8">
    <name type="scientific">Brachybacterium muris UCD-AY4</name>
    <dbReference type="NCBI Taxonomy" id="1249481"/>
    <lineage>
        <taxon>Bacteria</taxon>
        <taxon>Bacillati</taxon>
        <taxon>Actinomycetota</taxon>
        <taxon>Actinomycetes</taxon>
        <taxon>Micrococcales</taxon>
        <taxon>Dermabacteraceae</taxon>
        <taxon>Brachybacterium</taxon>
    </lineage>
</organism>
<sequence>MDSRDLTSSMRRIVAIVAALNLIACVVEGVIAWRIGSVALFADAADFLEDFLINTLVLVAAGWPLASRRKASYALAGLILLPALAALWTAIHRILEGGTPQPLVLGATGVGALVVNLVCAVLLMRLRSGHGSLGRGAWLAARNDALANVLIIAAGAVMLVWASPVPDIVVGLVIAAVNAGAAVEVFREAREEHPELELDDD</sequence>
<comment type="subcellular location">
    <subcellularLocation>
        <location evidence="1">Membrane</location>
        <topology evidence="1">Multi-pass membrane protein</topology>
    </subcellularLocation>
</comment>
<dbReference type="SUPFAM" id="SSF161111">
    <property type="entry name" value="Cation efflux protein transmembrane domain-like"/>
    <property type="match status" value="1"/>
</dbReference>
<proteinExistence type="predicted"/>
<comment type="caution">
    <text evidence="7">The sequence shown here is derived from an EMBL/GenBank/DDBJ whole genome shotgun (WGS) entry which is preliminary data.</text>
</comment>
<feature type="domain" description="Cation efflux protein transmembrane" evidence="6">
    <location>
        <begin position="76"/>
        <end position="190"/>
    </location>
</feature>
<dbReference type="RefSeq" id="WP_017822610.1">
    <property type="nucleotide sequence ID" value="NZ_AORC01000004.1"/>
</dbReference>
<evidence type="ECO:0000313" key="7">
    <source>
        <dbReference type="EMBL" id="EYT50519.1"/>
    </source>
</evidence>
<dbReference type="Proteomes" id="UP000019754">
    <property type="component" value="Unassembled WGS sequence"/>
</dbReference>
<dbReference type="InterPro" id="IPR027469">
    <property type="entry name" value="Cation_efflux_TMD_sf"/>
</dbReference>
<keyword evidence="2 5" id="KW-0812">Transmembrane</keyword>
<evidence type="ECO:0000256" key="5">
    <source>
        <dbReference type="SAM" id="Phobius"/>
    </source>
</evidence>
<evidence type="ECO:0000259" key="6">
    <source>
        <dbReference type="Pfam" id="PF01545"/>
    </source>
</evidence>
<feature type="transmembrane region" description="Helical" evidence="5">
    <location>
        <begin position="47"/>
        <end position="66"/>
    </location>
</feature>
<dbReference type="InterPro" id="IPR058533">
    <property type="entry name" value="Cation_efflux_TM"/>
</dbReference>
<gene>
    <name evidence="7" type="ORF">D641_0104495</name>
</gene>
<dbReference type="AlphaFoldDB" id="A0A022KZ39"/>
<feature type="transmembrane region" description="Helical" evidence="5">
    <location>
        <begin position="73"/>
        <end position="91"/>
    </location>
</feature>
<keyword evidence="4 5" id="KW-0472">Membrane</keyword>
<evidence type="ECO:0000313" key="8">
    <source>
        <dbReference type="Proteomes" id="UP000019754"/>
    </source>
</evidence>
<dbReference type="STRING" id="1249481.D641_0104495"/>
<dbReference type="Pfam" id="PF01545">
    <property type="entry name" value="Cation_efflux"/>
    <property type="match status" value="1"/>
</dbReference>
<feature type="transmembrane region" description="Helical" evidence="5">
    <location>
        <begin position="145"/>
        <end position="162"/>
    </location>
</feature>
<protein>
    <submittedName>
        <fullName evidence="7">Cobalt transporter</fullName>
    </submittedName>
</protein>
<evidence type="ECO:0000256" key="3">
    <source>
        <dbReference type="ARBA" id="ARBA00022989"/>
    </source>
</evidence>
<evidence type="ECO:0000256" key="2">
    <source>
        <dbReference type="ARBA" id="ARBA00022692"/>
    </source>
</evidence>
<reference evidence="7 8" key="1">
    <citation type="journal article" date="2013" name="Genome Announc.">
        <title>Draft genome sequence of an Actinobacterium, Brachybacterium muris strain UCD-AY4.</title>
        <authorList>
            <person name="Lo J.R."/>
            <person name="Lang J.M."/>
            <person name="Darling A.E."/>
            <person name="Eisen J.A."/>
            <person name="Coil D.A."/>
        </authorList>
    </citation>
    <scope>NUCLEOTIDE SEQUENCE [LARGE SCALE GENOMIC DNA]</scope>
    <source>
        <strain evidence="7 8">UCD-AY4</strain>
    </source>
</reference>
<accession>A0A022KZ39</accession>
<feature type="transmembrane region" description="Helical" evidence="5">
    <location>
        <begin position="103"/>
        <end position="124"/>
    </location>
</feature>
<dbReference type="HOGENOM" id="CLU_013430_8_0_11"/>
<dbReference type="EMBL" id="AORC01000004">
    <property type="protein sequence ID" value="EYT50519.1"/>
    <property type="molecule type" value="Genomic_DNA"/>
</dbReference>
<keyword evidence="8" id="KW-1185">Reference proteome</keyword>
<evidence type="ECO:0000256" key="4">
    <source>
        <dbReference type="ARBA" id="ARBA00023136"/>
    </source>
</evidence>
<name>A0A022KZ39_9MICO</name>